<organism evidence="10 11">
    <name type="scientific">Virgibacillus alimentarius</name>
    <dbReference type="NCBI Taxonomy" id="698769"/>
    <lineage>
        <taxon>Bacteria</taxon>
        <taxon>Bacillati</taxon>
        <taxon>Bacillota</taxon>
        <taxon>Bacilli</taxon>
        <taxon>Bacillales</taxon>
        <taxon>Bacillaceae</taxon>
        <taxon>Virgibacillus</taxon>
    </lineage>
</organism>
<dbReference type="Pfam" id="PF16916">
    <property type="entry name" value="ZT_dimer"/>
    <property type="match status" value="1"/>
</dbReference>
<feature type="transmembrane region" description="Helical" evidence="7">
    <location>
        <begin position="7"/>
        <end position="25"/>
    </location>
</feature>
<dbReference type="PANTHER" id="PTHR43840:SF15">
    <property type="entry name" value="MITOCHONDRIAL METAL TRANSPORTER 1-RELATED"/>
    <property type="match status" value="1"/>
</dbReference>
<dbReference type="InterPro" id="IPR050291">
    <property type="entry name" value="CDF_Transporter"/>
</dbReference>
<keyword evidence="3" id="KW-0813">Transport</keyword>
<evidence type="ECO:0000313" key="10">
    <source>
        <dbReference type="EMBL" id="MBP2257876.1"/>
    </source>
</evidence>
<keyword evidence="6 7" id="KW-0472">Membrane</keyword>
<evidence type="ECO:0000256" key="7">
    <source>
        <dbReference type="SAM" id="Phobius"/>
    </source>
</evidence>
<protein>
    <submittedName>
        <fullName evidence="10">Cation diffusion facilitator family transporter</fullName>
    </submittedName>
</protein>
<proteinExistence type="inferred from homology"/>
<evidence type="ECO:0000256" key="3">
    <source>
        <dbReference type="ARBA" id="ARBA00022448"/>
    </source>
</evidence>
<keyword evidence="5 7" id="KW-1133">Transmembrane helix</keyword>
<feature type="transmembrane region" description="Helical" evidence="7">
    <location>
        <begin position="182"/>
        <end position="204"/>
    </location>
</feature>
<keyword evidence="11" id="KW-1185">Reference proteome</keyword>
<gene>
    <name evidence="10" type="ORF">J2Z81_001830</name>
</gene>
<dbReference type="SUPFAM" id="SSF160240">
    <property type="entry name" value="Cation efflux protein cytoplasmic domain-like"/>
    <property type="match status" value="1"/>
</dbReference>
<evidence type="ECO:0000259" key="9">
    <source>
        <dbReference type="Pfam" id="PF16916"/>
    </source>
</evidence>
<feature type="domain" description="Cation efflux protein transmembrane" evidence="8">
    <location>
        <begin position="13"/>
        <end position="212"/>
    </location>
</feature>
<comment type="similarity">
    <text evidence="2">Belongs to the cation diffusion facilitator (CDF) transporter (TC 2.A.4) family.</text>
</comment>
<evidence type="ECO:0000256" key="6">
    <source>
        <dbReference type="ARBA" id="ARBA00023136"/>
    </source>
</evidence>
<evidence type="ECO:0000259" key="8">
    <source>
        <dbReference type="Pfam" id="PF01545"/>
    </source>
</evidence>
<dbReference type="InterPro" id="IPR027469">
    <property type="entry name" value="Cation_efflux_TMD_sf"/>
</dbReference>
<name>A0ABS4S8Q2_9BACI</name>
<feature type="domain" description="Cation efflux protein cytoplasmic" evidence="9">
    <location>
        <begin position="217"/>
        <end position="294"/>
    </location>
</feature>
<dbReference type="EMBL" id="JAGIKX010000015">
    <property type="protein sequence ID" value="MBP2257876.1"/>
    <property type="molecule type" value="Genomic_DNA"/>
</dbReference>
<accession>A0ABS4S8Q2</accession>
<dbReference type="InterPro" id="IPR002524">
    <property type="entry name" value="Cation_efflux"/>
</dbReference>
<evidence type="ECO:0000256" key="5">
    <source>
        <dbReference type="ARBA" id="ARBA00022989"/>
    </source>
</evidence>
<feature type="transmembrane region" description="Helical" evidence="7">
    <location>
        <begin position="117"/>
        <end position="137"/>
    </location>
</feature>
<feature type="transmembrane region" description="Helical" evidence="7">
    <location>
        <begin position="80"/>
        <end position="105"/>
    </location>
</feature>
<evidence type="ECO:0000256" key="1">
    <source>
        <dbReference type="ARBA" id="ARBA00004141"/>
    </source>
</evidence>
<comment type="subcellular location">
    <subcellularLocation>
        <location evidence="1">Membrane</location>
        <topology evidence="1">Multi-pass membrane protein</topology>
    </subcellularLocation>
</comment>
<evidence type="ECO:0000256" key="2">
    <source>
        <dbReference type="ARBA" id="ARBA00008114"/>
    </source>
</evidence>
<dbReference type="RefSeq" id="WP_226981305.1">
    <property type="nucleotide sequence ID" value="NZ_JAGIKX010000015.1"/>
</dbReference>
<dbReference type="Pfam" id="PF01545">
    <property type="entry name" value="Cation_efflux"/>
    <property type="match status" value="1"/>
</dbReference>
<dbReference type="InterPro" id="IPR036837">
    <property type="entry name" value="Cation_efflux_CTD_sf"/>
</dbReference>
<dbReference type="SUPFAM" id="SSF161111">
    <property type="entry name" value="Cation efflux protein transmembrane domain-like"/>
    <property type="match status" value="1"/>
</dbReference>
<dbReference type="Gene3D" id="3.30.70.1350">
    <property type="entry name" value="Cation efflux protein, cytoplasmic domain"/>
    <property type="match status" value="1"/>
</dbReference>
<evidence type="ECO:0000256" key="4">
    <source>
        <dbReference type="ARBA" id="ARBA00022692"/>
    </source>
</evidence>
<dbReference type="InterPro" id="IPR027470">
    <property type="entry name" value="Cation_efflux_CTD"/>
</dbReference>
<dbReference type="NCBIfam" id="TIGR01297">
    <property type="entry name" value="CDF"/>
    <property type="match status" value="1"/>
</dbReference>
<reference evidence="10 11" key="1">
    <citation type="submission" date="2021-03" db="EMBL/GenBank/DDBJ databases">
        <title>Genomic Encyclopedia of Type Strains, Phase IV (KMG-IV): sequencing the most valuable type-strain genomes for metagenomic binning, comparative biology and taxonomic classification.</title>
        <authorList>
            <person name="Goeker M."/>
        </authorList>
    </citation>
    <scope>NUCLEOTIDE SEQUENCE [LARGE SCALE GENOMIC DNA]</scope>
    <source>
        <strain evidence="10 11">DSM 25790</strain>
    </source>
</reference>
<dbReference type="InterPro" id="IPR058533">
    <property type="entry name" value="Cation_efflux_TM"/>
</dbReference>
<dbReference type="PANTHER" id="PTHR43840">
    <property type="entry name" value="MITOCHONDRIAL METAL TRANSPORTER 1-RELATED"/>
    <property type="match status" value="1"/>
</dbReference>
<dbReference type="Proteomes" id="UP001519294">
    <property type="component" value="Unassembled WGS sequence"/>
</dbReference>
<dbReference type="Gene3D" id="1.20.1510.10">
    <property type="entry name" value="Cation efflux protein transmembrane domain"/>
    <property type="match status" value="1"/>
</dbReference>
<comment type="caution">
    <text evidence="10">The sequence shown here is derived from an EMBL/GenBank/DDBJ whole genome shotgun (WGS) entry which is preliminary data.</text>
</comment>
<keyword evidence="4 7" id="KW-0812">Transmembrane</keyword>
<sequence>MRKNSRPIIIATWVGIIANALLTVMKGIGGVIAGSRALLADAVHSASDIAGSIVVLFGVKIAIKPPDEEHPYGHGKAENIASIIVALLLLVVGIEISISSIKTFFGETPSAPRKLALIIIIISILVKEALFHYKHYLGKKYTSSALISEAWHHRSDSLSSFAALLGIGSAMLGEYYHLPFLIYGDAIAGIIVSLIVIKVGYDLAKESSNIMMEKVLDKKDAMNYRQTVKEINGVLHIDQMYARTHGSYVVIDIKVSVDSELTVKAGHDIAKEIKQTLLTKYNDIEDVLVHINPYNKE</sequence>
<evidence type="ECO:0000313" key="11">
    <source>
        <dbReference type="Proteomes" id="UP001519294"/>
    </source>
</evidence>